<evidence type="ECO:0000256" key="4">
    <source>
        <dbReference type="ARBA" id="ARBA00022475"/>
    </source>
</evidence>
<protein>
    <recommendedName>
        <fullName evidence="15">C4-dicarboxylate transport sensor protein DctB</fullName>
        <ecNumber evidence="3">2.7.13.3</ecNumber>
    </recommendedName>
</protein>
<keyword evidence="11" id="KW-0067">ATP-binding</keyword>
<dbReference type="Gene3D" id="3.30.565.10">
    <property type="entry name" value="Histidine kinase-like ATPase, C-terminal domain"/>
    <property type="match status" value="1"/>
</dbReference>
<keyword evidence="5" id="KW-0997">Cell inner membrane</keyword>
<keyword evidence="4" id="KW-1003">Cell membrane</keyword>
<proteinExistence type="predicted"/>
<feature type="transmembrane region" description="Helical" evidence="16">
    <location>
        <begin position="7"/>
        <end position="27"/>
    </location>
</feature>
<evidence type="ECO:0000256" key="1">
    <source>
        <dbReference type="ARBA" id="ARBA00000085"/>
    </source>
</evidence>
<dbReference type="PRINTS" id="PR00344">
    <property type="entry name" value="BCTRLSENSOR"/>
</dbReference>
<dbReference type="InterPro" id="IPR004358">
    <property type="entry name" value="Sig_transdc_His_kin-like_C"/>
</dbReference>
<organism evidence="18 19">
    <name type="scientific">Vibrio tapetis subsp. tapetis</name>
    <dbReference type="NCBI Taxonomy" id="1671868"/>
    <lineage>
        <taxon>Bacteria</taxon>
        <taxon>Pseudomonadati</taxon>
        <taxon>Pseudomonadota</taxon>
        <taxon>Gammaproteobacteria</taxon>
        <taxon>Vibrionales</taxon>
        <taxon>Vibrionaceae</taxon>
        <taxon>Vibrio</taxon>
    </lineage>
</organism>
<name>A0A2N8ZDN5_9VIBR</name>
<evidence type="ECO:0000256" key="6">
    <source>
        <dbReference type="ARBA" id="ARBA00022553"/>
    </source>
</evidence>
<dbReference type="Pfam" id="PF02518">
    <property type="entry name" value="HATPase_c"/>
    <property type="match status" value="1"/>
</dbReference>
<keyword evidence="12 16" id="KW-1133">Transmembrane helix</keyword>
<dbReference type="GO" id="GO:0000155">
    <property type="term" value="F:phosphorelay sensor kinase activity"/>
    <property type="evidence" value="ECO:0007669"/>
    <property type="project" value="InterPro"/>
</dbReference>
<evidence type="ECO:0000256" key="15">
    <source>
        <dbReference type="ARBA" id="ARBA00073143"/>
    </source>
</evidence>
<dbReference type="RefSeq" id="WP_102522555.1">
    <property type="nucleotide sequence ID" value="NZ_LT960611.1"/>
</dbReference>
<dbReference type="PANTHER" id="PTHR43065">
    <property type="entry name" value="SENSOR HISTIDINE KINASE"/>
    <property type="match status" value="1"/>
</dbReference>
<keyword evidence="10" id="KW-0418">Kinase</keyword>
<evidence type="ECO:0000256" key="5">
    <source>
        <dbReference type="ARBA" id="ARBA00022519"/>
    </source>
</evidence>
<dbReference type="InterPro" id="IPR005467">
    <property type="entry name" value="His_kinase_dom"/>
</dbReference>
<evidence type="ECO:0000256" key="13">
    <source>
        <dbReference type="ARBA" id="ARBA00023012"/>
    </source>
</evidence>
<dbReference type="Proteomes" id="UP000235828">
    <property type="component" value="Chromosome A"/>
</dbReference>
<keyword evidence="6" id="KW-0597">Phosphoprotein</keyword>
<dbReference type="InterPro" id="IPR003594">
    <property type="entry name" value="HATPase_dom"/>
</dbReference>
<dbReference type="EC" id="2.7.13.3" evidence="3"/>
<dbReference type="InterPro" id="IPR036097">
    <property type="entry name" value="HisK_dim/P_sf"/>
</dbReference>
<evidence type="ECO:0000256" key="14">
    <source>
        <dbReference type="ARBA" id="ARBA00023136"/>
    </source>
</evidence>
<dbReference type="PIRSF" id="PIRSF036431">
    <property type="entry name" value="STHK_DctB"/>
    <property type="match status" value="1"/>
</dbReference>
<comment type="subcellular location">
    <subcellularLocation>
        <location evidence="2">Cell inner membrane</location>
        <topology evidence="2">Multi-pass membrane protein</topology>
    </subcellularLocation>
</comment>
<dbReference type="SUPFAM" id="SSF47384">
    <property type="entry name" value="Homodimeric domain of signal transducing histidine kinase"/>
    <property type="match status" value="1"/>
</dbReference>
<evidence type="ECO:0000256" key="3">
    <source>
        <dbReference type="ARBA" id="ARBA00012438"/>
    </source>
</evidence>
<evidence type="ECO:0000256" key="7">
    <source>
        <dbReference type="ARBA" id="ARBA00022679"/>
    </source>
</evidence>
<evidence type="ECO:0000256" key="8">
    <source>
        <dbReference type="ARBA" id="ARBA00022692"/>
    </source>
</evidence>
<evidence type="ECO:0000256" key="2">
    <source>
        <dbReference type="ARBA" id="ARBA00004429"/>
    </source>
</evidence>
<evidence type="ECO:0000256" key="11">
    <source>
        <dbReference type="ARBA" id="ARBA00022840"/>
    </source>
</evidence>
<dbReference type="FunFam" id="1.10.287.130:FF:000049">
    <property type="entry name" value="C4-dicarboxylate transport sensor protein DctB"/>
    <property type="match status" value="1"/>
</dbReference>
<dbReference type="EMBL" id="LT960611">
    <property type="protein sequence ID" value="SON49980.1"/>
    <property type="molecule type" value="Genomic_DNA"/>
</dbReference>
<evidence type="ECO:0000313" key="19">
    <source>
        <dbReference type="Proteomes" id="UP000235828"/>
    </source>
</evidence>
<dbReference type="SMART" id="SM00388">
    <property type="entry name" value="HisKA"/>
    <property type="match status" value="1"/>
</dbReference>
<dbReference type="Pfam" id="PF00512">
    <property type="entry name" value="HisKA"/>
    <property type="match status" value="1"/>
</dbReference>
<keyword evidence="7" id="KW-0808">Transferase</keyword>
<keyword evidence="8 16" id="KW-0812">Transmembrane</keyword>
<evidence type="ECO:0000256" key="9">
    <source>
        <dbReference type="ARBA" id="ARBA00022741"/>
    </source>
</evidence>
<dbReference type="InterPro" id="IPR036890">
    <property type="entry name" value="HATPase_C_sf"/>
</dbReference>
<evidence type="ECO:0000256" key="16">
    <source>
        <dbReference type="SAM" id="Phobius"/>
    </source>
</evidence>
<dbReference type="GO" id="GO:0005886">
    <property type="term" value="C:plasma membrane"/>
    <property type="evidence" value="ECO:0007669"/>
    <property type="project" value="UniProtKB-SubCell"/>
</dbReference>
<dbReference type="SMART" id="SM00387">
    <property type="entry name" value="HATPase_c"/>
    <property type="match status" value="1"/>
</dbReference>
<keyword evidence="14 16" id="KW-0472">Membrane</keyword>
<dbReference type="SUPFAM" id="SSF103190">
    <property type="entry name" value="Sensory domain-like"/>
    <property type="match status" value="1"/>
</dbReference>
<dbReference type="OrthoDB" id="9772100at2"/>
<keyword evidence="9" id="KW-0547">Nucleotide-binding</keyword>
<dbReference type="Pfam" id="PF02743">
    <property type="entry name" value="dCache_1"/>
    <property type="match status" value="1"/>
</dbReference>
<keyword evidence="19" id="KW-1185">Reference proteome</keyword>
<evidence type="ECO:0000256" key="12">
    <source>
        <dbReference type="ARBA" id="ARBA00022989"/>
    </source>
</evidence>
<dbReference type="KEGG" id="vta:A2001"/>
<dbReference type="SUPFAM" id="SSF55874">
    <property type="entry name" value="ATPase domain of HSP90 chaperone/DNA topoisomerase II/histidine kinase"/>
    <property type="match status" value="1"/>
</dbReference>
<gene>
    <name evidence="18" type="ORF">VTAP4600_A2001</name>
</gene>
<dbReference type="FunFam" id="3.30.450.20:FF:000127">
    <property type="entry name" value="C4-dicarboxylate transport sensor protein"/>
    <property type="match status" value="1"/>
</dbReference>
<accession>A0A2N8ZDN5</accession>
<dbReference type="PANTHER" id="PTHR43065:SF46">
    <property type="entry name" value="C4-DICARBOXYLATE TRANSPORT SENSOR PROTEIN DCTB"/>
    <property type="match status" value="1"/>
</dbReference>
<dbReference type="PROSITE" id="PS50109">
    <property type="entry name" value="HIS_KIN"/>
    <property type="match status" value="1"/>
</dbReference>
<evidence type="ECO:0000313" key="18">
    <source>
        <dbReference type="EMBL" id="SON49980.1"/>
    </source>
</evidence>
<feature type="domain" description="Histidine kinase" evidence="17">
    <location>
        <begin position="380"/>
        <end position="591"/>
    </location>
</feature>
<dbReference type="InterPro" id="IPR017055">
    <property type="entry name" value="Sig_transdc_His_kinase_DctB"/>
</dbReference>
<comment type="catalytic activity">
    <reaction evidence="1">
        <text>ATP + protein L-histidine = ADP + protein N-phospho-L-histidine.</text>
        <dbReference type="EC" id="2.7.13.3"/>
    </reaction>
</comment>
<dbReference type="InterPro" id="IPR033479">
    <property type="entry name" value="dCache_1"/>
</dbReference>
<feature type="transmembrane region" description="Helical" evidence="16">
    <location>
        <begin position="287"/>
        <end position="312"/>
    </location>
</feature>
<evidence type="ECO:0000259" key="17">
    <source>
        <dbReference type="PROSITE" id="PS50109"/>
    </source>
</evidence>
<reference evidence="18 19" key="1">
    <citation type="submission" date="2017-10" db="EMBL/GenBank/DDBJ databases">
        <authorList>
            <person name="Banno H."/>
            <person name="Chua N.-H."/>
        </authorList>
    </citation>
    <scope>NUCLEOTIDE SEQUENCE [LARGE SCALE GENOMIC DNA]</scope>
    <source>
        <strain evidence="18">Vibrio tapetis CECT4600</strain>
    </source>
</reference>
<dbReference type="AlphaFoldDB" id="A0A2N8ZDN5"/>
<sequence length="591" mass="66873">MAVRKRVSMVFFVIYFISMFIVTSWVWQSGYQQLSDNALQQAEQLNSHLSSQLDKYAYIPQLMSKDRELIDALIKPNNSAQLDITNRYLEQVNQIIGASDTYLIDKNGTTISASNWANPRTFIGRNFAFRPYFQKAINGQKGEYFALGSTSGRRGYYYAYPIVYGAKTLGVIVVKKELSNIEQNWTNKESYFAVTDENNVVFMSNRKSWLFHSLIPLSIDTKINIAESRRYLEREIGSLMLSGDLDSTSSEIAHSINPSWNNQYLSAHQPMDNIDLTVRVLTPKIQLMWSVAAIASIYTLIFVLMYLSYVVYIQHRTKQKHIERIQEDAKHKLEFQVMERTAELHHEVKVRTETEHTLRQTQDELIQAAKLAVLGQMSASISHELNNPLAAIRSYADNGKAFLEKGKPEKTSENLVRISALTERMAQISKQLKAFAKKSNANELVDAQIFPLIIAAKELLKAQIKNQQVDLQLNIQTELIQTKVNPIQLEQVLVNLLSNAMQAIEHQSIKQVIVSLSQLDDEIVIRIEDNGPGIAQDHLSRLFDPFFTTKQNGLGLGLSISQQIVEGMNGTLTANTSAIGGACFQITLLKN</sequence>
<keyword evidence="13" id="KW-0902">Two-component regulatory system</keyword>
<dbReference type="CDD" id="cd00082">
    <property type="entry name" value="HisKA"/>
    <property type="match status" value="1"/>
</dbReference>
<evidence type="ECO:0000256" key="10">
    <source>
        <dbReference type="ARBA" id="ARBA00022777"/>
    </source>
</evidence>
<dbReference type="Gene3D" id="3.30.450.20">
    <property type="entry name" value="PAS domain"/>
    <property type="match status" value="2"/>
</dbReference>
<dbReference type="InterPro" id="IPR003661">
    <property type="entry name" value="HisK_dim/P_dom"/>
</dbReference>
<dbReference type="InterPro" id="IPR029151">
    <property type="entry name" value="Sensor-like_sf"/>
</dbReference>
<dbReference type="GO" id="GO:0005524">
    <property type="term" value="F:ATP binding"/>
    <property type="evidence" value="ECO:0007669"/>
    <property type="project" value="UniProtKB-KW"/>
</dbReference>
<dbReference type="Gene3D" id="1.10.287.130">
    <property type="match status" value="1"/>
</dbReference>